<dbReference type="InterPro" id="IPR013078">
    <property type="entry name" value="His_Pase_superF_clade-1"/>
</dbReference>
<sequence>MLSLRFLRFFSVHNHTCYQCTKKRDAFSKENAILAFAEICVCVGTLKMDVRGNNEVLVSYQNVVVMRHGERLDNFEPSWAVTAARPWDPPLAPAGRKRALETGRRLRRSLGFPIGRIFVSPFLRCVQTAVEVVASLSAINEGGAAAAAATVNGDGVREDSFKVKVCVEYGLCEMMNSKAIRPNVAPKDGNMRFDTAKCEAMLPAWIVDKNVERVYKELPQWGESVLQAGARYQQLIKDLADKYPTENLLLVTHGEGVKVAVSSFRKGAKVNEVDYCGYVELSRPIFKKDHTFTTGEFDLLTPSGQTGVSYILPSPLENNTNQTST</sequence>
<evidence type="ECO:0000313" key="2">
    <source>
        <dbReference type="Proteomes" id="UP001386955"/>
    </source>
</evidence>
<dbReference type="Proteomes" id="UP001386955">
    <property type="component" value="Unassembled WGS sequence"/>
</dbReference>
<comment type="caution">
    <text evidence="1">The sequence shown here is derived from an EMBL/GenBank/DDBJ whole genome shotgun (WGS) entry which is preliminary data.</text>
</comment>
<dbReference type="Gene3D" id="3.40.50.1240">
    <property type="entry name" value="Phosphoglycerate mutase-like"/>
    <property type="match status" value="1"/>
</dbReference>
<gene>
    <name evidence="1" type="ORF">VNO78_16136</name>
</gene>
<dbReference type="SMART" id="SM00855">
    <property type="entry name" value="PGAM"/>
    <property type="match status" value="1"/>
</dbReference>
<dbReference type="EMBL" id="JAYMYS010000004">
    <property type="protein sequence ID" value="KAK7395574.1"/>
    <property type="molecule type" value="Genomic_DNA"/>
</dbReference>
<reference evidence="1 2" key="1">
    <citation type="submission" date="2024-01" db="EMBL/GenBank/DDBJ databases">
        <title>The genomes of 5 underutilized Papilionoideae crops provide insights into root nodulation and disease resistanc.</title>
        <authorList>
            <person name="Jiang F."/>
        </authorList>
    </citation>
    <scope>NUCLEOTIDE SEQUENCE [LARGE SCALE GENOMIC DNA]</scope>
    <source>
        <strain evidence="1">DUOXIRENSHENG_FW03</strain>
        <tissue evidence="1">Leaves</tissue>
    </source>
</reference>
<organism evidence="1 2">
    <name type="scientific">Psophocarpus tetragonolobus</name>
    <name type="common">Winged bean</name>
    <name type="synonym">Dolichos tetragonolobus</name>
    <dbReference type="NCBI Taxonomy" id="3891"/>
    <lineage>
        <taxon>Eukaryota</taxon>
        <taxon>Viridiplantae</taxon>
        <taxon>Streptophyta</taxon>
        <taxon>Embryophyta</taxon>
        <taxon>Tracheophyta</taxon>
        <taxon>Spermatophyta</taxon>
        <taxon>Magnoliopsida</taxon>
        <taxon>eudicotyledons</taxon>
        <taxon>Gunneridae</taxon>
        <taxon>Pentapetalae</taxon>
        <taxon>rosids</taxon>
        <taxon>fabids</taxon>
        <taxon>Fabales</taxon>
        <taxon>Fabaceae</taxon>
        <taxon>Papilionoideae</taxon>
        <taxon>50 kb inversion clade</taxon>
        <taxon>NPAAA clade</taxon>
        <taxon>indigoferoid/millettioid clade</taxon>
        <taxon>Phaseoleae</taxon>
        <taxon>Psophocarpus</taxon>
    </lineage>
</organism>
<dbReference type="PANTHER" id="PTHR16469">
    <property type="entry name" value="UBIQUITIN-ASSOCIATED AND SH3 DOMAIN-CONTAINING BA-RELATED"/>
    <property type="match status" value="1"/>
</dbReference>
<keyword evidence="2" id="KW-1185">Reference proteome</keyword>
<dbReference type="FunFam" id="3.40.50.1240:FF:000039">
    <property type="entry name" value="Phosphoglycerate mutase family protein"/>
    <property type="match status" value="1"/>
</dbReference>
<accession>A0AAN9SFA7</accession>
<dbReference type="InterPro" id="IPR029033">
    <property type="entry name" value="His_PPase_superfam"/>
</dbReference>
<dbReference type="AlphaFoldDB" id="A0AAN9SFA7"/>
<dbReference type="PANTHER" id="PTHR16469:SF49">
    <property type="entry name" value="PHOSPHOGLYCERATE MUTASE FAMILY PROTEIN"/>
    <property type="match status" value="1"/>
</dbReference>
<protein>
    <submittedName>
        <fullName evidence="1">Uncharacterized protein</fullName>
    </submittedName>
</protein>
<dbReference type="InterPro" id="IPR051710">
    <property type="entry name" value="Phosphatase_SH3-domain"/>
</dbReference>
<dbReference type="Pfam" id="PF00300">
    <property type="entry name" value="His_Phos_1"/>
    <property type="match status" value="2"/>
</dbReference>
<evidence type="ECO:0000313" key="1">
    <source>
        <dbReference type="EMBL" id="KAK7395574.1"/>
    </source>
</evidence>
<dbReference type="SUPFAM" id="SSF53254">
    <property type="entry name" value="Phosphoglycerate mutase-like"/>
    <property type="match status" value="1"/>
</dbReference>
<proteinExistence type="predicted"/>
<name>A0AAN9SFA7_PSOTE</name>
<dbReference type="CDD" id="cd07067">
    <property type="entry name" value="HP_PGM_like"/>
    <property type="match status" value="1"/>
</dbReference>